<reference evidence="2" key="1">
    <citation type="submission" date="2021-06" db="EMBL/GenBank/DDBJ databases">
        <authorList>
            <person name="Kallberg Y."/>
            <person name="Tangrot J."/>
            <person name="Rosling A."/>
        </authorList>
    </citation>
    <scope>NUCLEOTIDE SEQUENCE</scope>
    <source>
        <strain evidence="2">MA453B</strain>
    </source>
</reference>
<protein>
    <submittedName>
        <fullName evidence="2">3157_t:CDS:1</fullName>
    </submittedName>
</protein>
<evidence type="ECO:0000313" key="2">
    <source>
        <dbReference type="EMBL" id="CAG8560488.1"/>
    </source>
</evidence>
<dbReference type="Proteomes" id="UP000789405">
    <property type="component" value="Unassembled WGS sequence"/>
</dbReference>
<gene>
    <name evidence="2" type="ORF">DERYTH_LOCUS5713</name>
</gene>
<comment type="caution">
    <text evidence="2">The sequence shown here is derived from an EMBL/GenBank/DDBJ whole genome shotgun (WGS) entry which is preliminary data.</text>
</comment>
<name>A0A9N9BDZ9_9GLOM</name>
<keyword evidence="3" id="KW-1185">Reference proteome</keyword>
<evidence type="ECO:0000256" key="1">
    <source>
        <dbReference type="SAM" id="MobiDB-lite"/>
    </source>
</evidence>
<dbReference type="AlphaFoldDB" id="A0A9N9BDZ9"/>
<proteinExistence type="predicted"/>
<dbReference type="EMBL" id="CAJVPY010002433">
    <property type="protein sequence ID" value="CAG8560488.1"/>
    <property type="molecule type" value="Genomic_DNA"/>
</dbReference>
<feature type="region of interest" description="Disordered" evidence="1">
    <location>
        <begin position="62"/>
        <end position="82"/>
    </location>
</feature>
<dbReference type="OrthoDB" id="2427034at2759"/>
<sequence length="232" mass="26734">MVDLLKLFEEITRHVCGSKYPTLNLVYPYIRILKNKFALISENGESLESWIDLIYGLEDPDTNDDSSLSSNNEADIPSAGNRQQWQYTHRSVHRQKKYLPAVNCSGFLEKARAVIFLSLDELWNLSNEMGLKALLLDPQAIKLLSFATIQERKETEDKIRAELLLLENQLTISNNNEEVEENLVPTNEDPQDSLSAELWGLCSMPNKDVTVDEFTRYMKEQGMVNKCRRYKN</sequence>
<accession>A0A9N9BDZ9</accession>
<evidence type="ECO:0000313" key="3">
    <source>
        <dbReference type="Proteomes" id="UP000789405"/>
    </source>
</evidence>
<organism evidence="2 3">
    <name type="scientific">Dentiscutata erythropus</name>
    <dbReference type="NCBI Taxonomy" id="1348616"/>
    <lineage>
        <taxon>Eukaryota</taxon>
        <taxon>Fungi</taxon>
        <taxon>Fungi incertae sedis</taxon>
        <taxon>Mucoromycota</taxon>
        <taxon>Glomeromycotina</taxon>
        <taxon>Glomeromycetes</taxon>
        <taxon>Diversisporales</taxon>
        <taxon>Gigasporaceae</taxon>
        <taxon>Dentiscutata</taxon>
    </lineage>
</organism>